<keyword evidence="1" id="KW-0805">Transcription regulation</keyword>
<proteinExistence type="predicted"/>
<gene>
    <name evidence="5" type="ORF">ACFQ4P_02500</name>
</gene>
<dbReference type="SUPFAM" id="SSF53822">
    <property type="entry name" value="Periplasmic binding protein-like I"/>
    <property type="match status" value="1"/>
</dbReference>
<evidence type="ECO:0000256" key="1">
    <source>
        <dbReference type="ARBA" id="ARBA00023015"/>
    </source>
</evidence>
<evidence type="ECO:0000259" key="4">
    <source>
        <dbReference type="PROSITE" id="PS50949"/>
    </source>
</evidence>
<organism evidence="5 6">
    <name type="scientific">Lacticaseibacillus mingshuiensis</name>
    <dbReference type="NCBI Taxonomy" id="2799574"/>
    <lineage>
        <taxon>Bacteria</taxon>
        <taxon>Bacillati</taxon>
        <taxon>Bacillota</taxon>
        <taxon>Bacilli</taxon>
        <taxon>Lactobacillales</taxon>
        <taxon>Lactobacillaceae</taxon>
        <taxon>Lacticaseibacillus</taxon>
    </lineage>
</organism>
<dbReference type="EMBL" id="JBHTOC010000003">
    <property type="protein sequence ID" value="MFD1429119.1"/>
    <property type="molecule type" value="Genomic_DNA"/>
</dbReference>
<sequence length="352" mass="39302">MTKYQELFEKLRKAILRGEYAPNALLPSENALAIRYQVSRITTKRALNELAKADLIYRVQGKGSFVKPHTTTAVRKLLLVLPFANVKMGDYAGAISRVLQGTTWQLETITNHQFQRIDLYHFKRDYAGVFFYPQNMTEDLPTLITFYQLHIPTVVLDDKPGALALPSVSSDNTGGGAMAAAHLMALGHQRIAFFSRVPFWRDFVGTVPERFFGYLNTYHPHTLLPTQQLLWSKALGTFTSPSEIGAYLRQENITAVIVGNDVEAVKLSVGLTRQGWHLPQELALVGFDNLELAATNDPPLTTLTQDFAEIGRQAVDLMLAQINNPEKAITKHVTVPVRLVVRDSTAKCTPEP</sequence>
<dbReference type="Proteomes" id="UP001597196">
    <property type="component" value="Unassembled WGS sequence"/>
</dbReference>
<evidence type="ECO:0000313" key="5">
    <source>
        <dbReference type="EMBL" id="MFD1429119.1"/>
    </source>
</evidence>
<dbReference type="CDD" id="cd07377">
    <property type="entry name" value="WHTH_GntR"/>
    <property type="match status" value="1"/>
</dbReference>
<dbReference type="PRINTS" id="PR00035">
    <property type="entry name" value="HTHGNTR"/>
</dbReference>
<keyword evidence="6" id="KW-1185">Reference proteome</keyword>
<dbReference type="SMART" id="SM00345">
    <property type="entry name" value="HTH_GNTR"/>
    <property type="match status" value="1"/>
</dbReference>
<dbReference type="Pfam" id="PF00392">
    <property type="entry name" value="GntR"/>
    <property type="match status" value="1"/>
</dbReference>
<dbReference type="CDD" id="cd06267">
    <property type="entry name" value="PBP1_LacI_sugar_binding-like"/>
    <property type="match status" value="1"/>
</dbReference>
<keyword evidence="3" id="KW-0804">Transcription</keyword>
<name>A0ABW4CE90_9LACO</name>
<dbReference type="InterPro" id="IPR028082">
    <property type="entry name" value="Peripla_BP_I"/>
</dbReference>
<keyword evidence="2" id="KW-0238">DNA-binding</keyword>
<dbReference type="Pfam" id="PF13377">
    <property type="entry name" value="Peripla_BP_3"/>
    <property type="match status" value="1"/>
</dbReference>
<feature type="domain" description="HTH gntR-type" evidence="4">
    <location>
        <begin position="1"/>
        <end position="69"/>
    </location>
</feature>
<dbReference type="Gene3D" id="3.40.50.2300">
    <property type="match status" value="2"/>
</dbReference>
<dbReference type="InterPro" id="IPR036390">
    <property type="entry name" value="WH_DNA-bd_sf"/>
</dbReference>
<dbReference type="InterPro" id="IPR046335">
    <property type="entry name" value="LacI/GalR-like_sensor"/>
</dbReference>
<evidence type="ECO:0000256" key="2">
    <source>
        <dbReference type="ARBA" id="ARBA00023125"/>
    </source>
</evidence>
<dbReference type="SUPFAM" id="SSF46785">
    <property type="entry name" value="Winged helix' DNA-binding domain"/>
    <property type="match status" value="1"/>
</dbReference>
<evidence type="ECO:0000313" key="6">
    <source>
        <dbReference type="Proteomes" id="UP001597196"/>
    </source>
</evidence>
<dbReference type="PANTHER" id="PTHR30146:SF109">
    <property type="entry name" value="HTH-TYPE TRANSCRIPTIONAL REGULATOR GALS"/>
    <property type="match status" value="1"/>
</dbReference>
<dbReference type="PROSITE" id="PS50949">
    <property type="entry name" value="HTH_GNTR"/>
    <property type="match status" value="1"/>
</dbReference>
<dbReference type="InterPro" id="IPR036388">
    <property type="entry name" value="WH-like_DNA-bd_sf"/>
</dbReference>
<dbReference type="InterPro" id="IPR000524">
    <property type="entry name" value="Tscrpt_reg_HTH_GntR"/>
</dbReference>
<accession>A0ABW4CE90</accession>
<reference evidence="6" key="1">
    <citation type="journal article" date="2019" name="Int. J. Syst. Evol. Microbiol.">
        <title>The Global Catalogue of Microorganisms (GCM) 10K type strain sequencing project: providing services to taxonomists for standard genome sequencing and annotation.</title>
        <authorList>
            <consortium name="The Broad Institute Genomics Platform"/>
            <consortium name="The Broad Institute Genome Sequencing Center for Infectious Disease"/>
            <person name="Wu L."/>
            <person name="Ma J."/>
        </authorList>
    </citation>
    <scope>NUCLEOTIDE SEQUENCE [LARGE SCALE GENOMIC DNA]</scope>
    <source>
        <strain evidence="6">CCM 8980</strain>
    </source>
</reference>
<dbReference type="RefSeq" id="WP_203628460.1">
    <property type="nucleotide sequence ID" value="NZ_BOLQ01000029.1"/>
</dbReference>
<protein>
    <submittedName>
        <fullName evidence="5">GntR family transcriptional regulator</fullName>
    </submittedName>
</protein>
<dbReference type="Gene3D" id="1.10.10.10">
    <property type="entry name" value="Winged helix-like DNA-binding domain superfamily/Winged helix DNA-binding domain"/>
    <property type="match status" value="1"/>
</dbReference>
<dbReference type="PANTHER" id="PTHR30146">
    <property type="entry name" value="LACI-RELATED TRANSCRIPTIONAL REPRESSOR"/>
    <property type="match status" value="1"/>
</dbReference>
<evidence type="ECO:0000256" key="3">
    <source>
        <dbReference type="ARBA" id="ARBA00023163"/>
    </source>
</evidence>
<comment type="caution">
    <text evidence="5">The sequence shown here is derived from an EMBL/GenBank/DDBJ whole genome shotgun (WGS) entry which is preliminary data.</text>
</comment>